<keyword evidence="4 6" id="KW-1133">Transmembrane helix</keyword>
<feature type="transmembrane region" description="Helical" evidence="6">
    <location>
        <begin position="163"/>
        <end position="182"/>
    </location>
</feature>
<feature type="transmembrane region" description="Helical" evidence="6">
    <location>
        <begin position="7"/>
        <end position="25"/>
    </location>
</feature>
<comment type="caution">
    <text evidence="7">The sequence shown here is derived from an EMBL/GenBank/DDBJ whole genome shotgun (WGS) entry which is preliminary data.</text>
</comment>
<dbReference type="EMBL" id="NKTX01000005">
    <property type="protein sequence ID" value="PYD82819.1"/>
    <property type="molecule type" value="Genomic_DNA"/>
</dbReference>
<comment type="similarity">
    <text evidence="2">Belongs to the autoinducer-2 exporter (AI-2E) (TC 2.A.86) family.</text>
</comment>
<dbReference type="RefSeq" id="WP_029329292.1">
    <property type="nucleotide sequence ID" value="NZ_NKTX01000005.1"/>
</dbReference>
<dbReference type="AlphaFoldDB" id="A0A318R3V8"/>
<feature type="transmembrane region" description="Helical" evidence="6">
    <location>
        <begin position="61"/>
        <end position="83"/>
    </location>
</feature>
<dbReference type="PANTHER" id="PTHR21716:SF61">
    <property type="entry name" value="BLR8064 PROTEIN"/>
    <property type="match status" value="1"/>
</dbReference>
<feature type="transmembrane region" description="Helical" evidence="6">
    <location>
        <begin position="267"/>
        <end position="286"/>
    </location>
</feature>
<dbReference type="OrthoDB" id="7282134at2"/>
<dbReference type="PANTHER" id="PTHR21716">
    <property type="entry name" value="TRANSMEMBRANE PROTEIN"/>
    <property type="match status" value="1"/>
</dbReference>
<accession>A0A318R3V8</accession>
<feature type="transmembrane region" description="Helical" evidence="6">
    <location>
        <begin position="211"/>
        <end position="233"/>
    </location>
</feature>
<name>A0A318R3V8_9PROT</name>
<dbReference type="STRING" id="940286.GCA_000227565_03379"/>
<dbReference type="GO" id="GO:0016020">
    <property type="term" value="C:membrane"/>
    <property type="evidence" value="ECO:0007669"/>
    <property type="project" value="UniProtKB-SubCell"/>
</dbReference>
<dbReference type="Pfam" id="PF01594">
    <property type="entry name" value="AI-2E_transport"/>
    <property type="match status" value="1"/>
</dbReference>
<organism evidence="7 8">
    <name type="scientific">Komagataeibacter oboediens</name>
    <dbReference type="NCBI Taxonomy" id="65958"/>
    <lineage>
        <taxon>Bacteria</taxon>
        <taxon>Pseudomonadati</taxon>
        <taxon>Pseudomonadota</taxon>
        <taxon>Alphaproteobacteria</taxon>
        <taxon>Acetobacterales</taxon>
        <taxon>Acetobacteraceae</taxon>
        <taxon>Komagataeibacter</taxon>
    </lineage>
</organism>
<feature type="transmembrane region" description="Helical" evidence="6">
    <location>
        <begin position="239"/>
        <end position="260"/>
    </location>
</feature>
<protein>
    <submittedName>
        <fullName evidence="7">AI-2E family transporter</fullName>
    </submittedName>
</protein>
<feature type="transmembrane region" description="Helical" evidence="6">
    <location>
        <begin position="306"/>
        <end position="339"/>
    </location>
</feature>
<evidence type="ECO:0000256" key="5">
    <source>
        <dbReference type="ARBA" id="ARBA00023136"/>
    </source>
</evidence>
<evidence type="ECO:0000256" key="2">
    <source>
        <dbReference type="ARBA" id="ARBA00009773"/>
    </source>
</evidence>
<dbReference type="Proteomes" id="UP000247417">
    <property type="component" value="Unassembled WGS sequence"/>
</dbReference>
<keyword evidence="5 6" id="KW-0472">Membrane</keyword>
<evidence type="ECO:0000256" key="4">
    <source>
        <dbReference type="ARBA" id="ARBA00022989"/>
    </source>
</evidence>
<gene>
    <name evidence="7" type="ORF">CFR80_05145</name>
</gene>
<comment type="subcellular location">
    <subcellularLocation>
        <location evidence="1">Membrane</location>
        <topology evidence="1">Multi-pass membrane protein</topology>
    </subcellularLocation>
</comment>
<dbReference type="InterPro" id="IPR002549">
    <property type="entry name" value="AI-2E-like"/>
</dbReference>
<feature type="transmembrane region" description="Helical" evidence="6">
    <location>
        <begin position="31"/>
        <end position="49"/>
    </location>
</feature>
<evidence type="ECO:0000313" key="8">
    <source>
        <dbReference type="Proteomes" id="UP000247417"/>
    </source>
</evidence>
<proteinExistence type="inferred from homology"/>
<keyword evidence="3 6" id="KW-0812">Transmembrane</keyword>
<reference evidence="7 8" key="1">
    <citation type="submission" date="2017-07" db="EMBL/GenBank/DDBJ databases">
        <title>A draft genome sequence of Komagataeibacter oboediens LMG 18849.</title>
        <authorList>
            <person name="Skraban J."/>
            <person name="Cleenwerck I."/>
            <person name="Vandamme P."/>
            <person name="Trcek J."/>
        </authorList>
    </citation>
    <scope>NUCLEOTIDE SEQUENCE [LARGE SCALE GENOMIC DNA]</scope>
    <source>
        <strain evidence="7 8">LMG 18849</strain>
    </source>
</reference>
<evidence type="ECO:0000313" key="7">
    <source>
        <dbReference type="EMBL" id="PYD82819.1"/>
    </source>
</evidence>
<evidence type="ECO:0000256" key="3">
    <source>
        <dbReference type="ARBA" id="ARBA00022692"/>
    </source>
</evidence>
<evidence type="ECO:0000256" key="1">
    <source>
        <dbReference type="ARBA" id="ARBA00004141"/>
    </source>
</evidence>
<evidence type="ECO:0000256" key="6">
    <source>
        <dbReference type="SAM" id="Phobius"/>
    </source>
</evidence>
<sequence>MDENRSRTQYIGTFIFVCAVVLFSSWIEQSFLFAFVWGGILSITTYPLYRRLVGRGMGNRMAAGLIAAGIFALLAVPMIAMVVRAGMDLPSLLAWGRGALHDGIPVSPQVADIPRIGPRLSVLWSRYLSDPEELRHWTGVASRMFATGDGRALPHRVMDMTETFVIATLSVYFYLAASHALVSDIRAVGRRFLGERTGDVMRNTVGAVRGTVAGLVLVGLGQGVLVGIGYFIAGTPHPALLTLLTAVVSIIPFCGPILLCATTLMTFAANGVTQAVIVAALGTIAYGAGDHFVRPKLISGSTSIPFLAVLTAILGGLHMFGLLGLFMGPTVIAVALSLWRTAAAEEQAR</sequence>